<sequence>MITTSAIPKEWADKPWPLITTPQCQGHDIHSHFSVFMATDMCHVHNLFIRSMNSIYRQSPYVTKPADVADLLFYTKCLVDCINAHHDREEKYLFPRLIEYTKDPDIMAVNQAQHAQFHGRAFQGIIDSFVTPLFQHLSEEIGTILALKSFPSQDLKLLWTRAEKHINKVGSFDEMFPLAFGCIDNGFEAGQHKFPPVPKVVNFVVKYWFARKHQGAWRFNHCDMWGNPRPLYFLPEGERELAT</sequence>
<name>A0A5M9MQ84_9EURO</name>
<dbReference type="VEuPathDB" id="FungiDB:EYZ11_012593"/>
<dbReference type="AlphaFoldDB" id="A0A5M9MQ84"/>
<organism evidence="1 2">
    <name type="scientific">Aspergillus tanneri</name>
    <dbReference type="NCBI Taxonomy" id="1220188"/>
    <lineage>
        <taxon>Eukaryota</taxon>
        <taxon>Fungi</taxon>
        <taxon>Dikarya</taxon>
        <taxon>Ascomycota</taxon>
        <taxon>Pezizomycotina</taxon>
        <taxon>Eurotiomycetes</taxon>
        <taxon>Eurotiomycetidae</taxon>
        <taxon>Eurotiales</taxon>
        <taxon>Aspergillaceae</taxon>
        <taxon>Aspergillus</taxon>
        <taxon>Aspergillus subgen. Circumdati</taxon>
    </lineage>
</organism>
<dbReference type="PANTHER" id="PTHR38048">
    <property type="entry name" value="EXPRESSED PROTEIN"/>
    <property type="match status" value="1"/>
</dbReference>
<dbReference type="Proteomes" id="UP000324241">
    <property type="component" value="Unassembled WGS sequence"/>
</dbReference>
<accession>A0A5M9MQ84</accession>
<dbReference type="CDD" id="cd12108">
    <property type="entry name" value="Hr-like"/>
    <property type="match status" value="1"/>
</dbReference>
<dbReference type="RefSeq" id="XP_033427427.1">
    <property type="nucleotide sequence ID" value="XM_033568621.1"/>
</dbReference>
<dbReference type="EMBL" id="QUQM01000003">
    <property type="protein sequence ID" value="KAA8648066.1"/>
    <property type="molecule type" value="Genomic_DNA"/>
</dbReference>
<dbReference type="OrthoDB" id="58416at2759"/>
<comment type="caution">
    <text evidence="1">The sequence shown here is derived from an EMBL/GenBank/DDBJ whole genome shotgun (WGS) entry which is preliminary data.</text>
</comment>
<dbReference type="GeneID" id="54326651"/>
<reference evidence="1 2" key="1">
    <citation type="submission" date="2019-08" db="EMBL/GenBank/DDBJ databases">
        <title>The genome sequence of a newly discovered highly antifungal drug resistant Aspergillus species, Aspergillus tanneri NIH 1004.</title>
        <authorList>
            <person name="Mounaud S."/>
            <person name="Singh I."/>
            <person name="Joardar V."/>
            <person name="Pakala S."/>
            <person name="Pakala S."/>
            <person name="Venepally P."/>
            <person name="Chung J.K."/>
            <person name="Losada L."/>
            <person name="Nierman W.C."/>
        </authorList>
    </citation>
    <scope>NUCLEOTIDE SEQUENCE [LARGE SCALE GENOMIC DNA]</scope>
    <source>
        <strain evidence="1 2">NIH1004</strain>
    </source>
</reference>
<dbReference type="InterPro" id="IPR053206">
    <property type="entry name" value="Dimeric_xanthone_biosynth"/>
</dbReference>
<proteinExistence type="predicted"/>
<evidence type="ECO:0008006" key="3">
    <source>
        <dbReference type="Google" id="ProtNLM"/>
    </source>
</evidence>
<gene>
    <name evidence="1" type="ORF">ATNIH1004_003949</name>
</gene>
<protein>
    <recommendedName>
        <fullName evidence="3">Hemerythrin-like domain-containing protein</fullName>
    </recommendedName>
</protein>
<dbReference type="Gene3D" id="1.20.120.520">
    <property type="entry name" value="nmb1532 protein domain like"/>
    <property type="match status" value="1"/>
</dbReference>
<evidence type="ECO:0000313" key="1">
    <source>
        <dbReference type="EMBL" id="KAA8648066.1"/>
    </source>
</evidence>
<evidence type="ECO:0000313" key="2">
    <source>
        <dbReference type="Proteomes" id="UP000324241"/>
    </source>
</evidence>
<dbReference type="PANTHER" id="PTHR38048:SF2">
    <property type="entry name" value="HEMERYTHRIN-LIKE DOMAIN-CONTAINING PROTEIN"/>
    <property type="match status" value="1"/>
</dbReference>